<dbReference type="Gene3D" id="1.10.30.50">
    <property type="match status" value="1"/>
</dbReference>
<evidence type="ECO:0000313" key="2">
    <source>
        <dbReference type="EMBL" id="KPV43277.1"/>
    </source>
</evidence>
<dbReference type="Pfam" id="PF08388">
    <property type="entry name" value="GIIM"/>
    <property type="match status" value="1"/>
</dbReference>
<gene>
    <name evidence="2" type="ORF">AN477_13650</name>
</gene>
<sequence length="514" mass="60387">MTKKDYTTQEARQQLREEVKHALHSYISSPVRRVFIPKYNKPTEKRALGIPTIVDRVAQDVVRSILEPIYEGKQHPHSYGFRPFRGTHHAIERVRFLIGRHRYEWIVELDIKGFFDNVDQEILLSILRRTIYDRRLIRVIRNMLKAGLIYEGEFEEIELGTPQGGVVSPILGNIYLNELDEFIGSKYEFLSPYERSKSEIPCYIVRYADDAVIFCKSKEHAELLKAQVAQFLQEKLKLQLSAEKTLVTHADEGFDFLGFNIRRWTRQGKTRVLAKPSRKAIQRFRDTLAKDSKALQIAPGTAAIALLNKKIRGFAEYFRRGNAKDTFLALDYYLWWLVFHRLKRRTREPPGVVARRYQYRYNEAANLPHHRKSTAKNFGFRDDDGNVHMLDKFGLYKIEYPDKCSQKNPYVVEDREWLDGNRKLRETMKVQQTRFIQRLYGLSKNWGHFRQHVVQRQSSRCSTCGCKLVRGNVHVHYLPKTAGERSSQGELIPDNLVASCISCYRQMRQQRKRN</sequence>
<keyword evidence="3" id="KW-1185">Reference proteome</keyword>
<dbReference type="PATRIC" id="fig|471514.4.peg.1440"/>
<proteinExistence type="predicted"/>
<evidence type="ECO:0000259" key="1">
    <source>
        <dbReference type="PROSITE" id="PS50878"/>
    </source>
</evidence>
<dbReference type="InterPro" id="IPR000477">
    <property type="entry name" value="RT_dom"/>
</dbReference>
<reference evidence="2 3" key="1">
    <citation type="submission" date="2015-09" db="EMBL/GenBank/DDBJ databases">
        <title>Draft genome sequence of Alicyclobacillus ferrooxydans DSM 22381.</title>
        <authorList>
            <person name="Hemp J."/>
        </authorList>
    </citation>
    <scope>NUCLEOTIDE SEQUENCE [LARGE SCALE GENOMIC DNA]</scope>
    <source>
        <strain evidence="2 3">TC-34</strain>
    </source>
</reference>
<accession>A0A0N8PP42</accession>
<dbReference type="Proteomes" id="UP000050482">
    <property type="component" value="Unassembled WGS sequence"/>
</dbReference>
<feature type="domain" description="Reverse transcriptase" evidence="1">
    <location>
        <begin position="17"/>
        <end position="261"/>
    </location>
</feature>
<dbReference type="InterPro" id="IPR030931">
    <property type="entry name" value="Group_II_RT_mat"/>
</dbReference>
<dbReference type="InterPro" id="IPR043502">
    <property type="entry name" value="DNA/RNA_pol_sf"/>
</dbReference>
<comment type="caution">
    <text evidence="2">The sequence shown here is derived from an EMBL/GenBank/DDBJ whole genome shotgun (WGS) entry which is preliminary data.</text>
</comment>
<dbReference type="InterPro" id="IPR051083">
    <property type="entry name" value="GrpII_Intron_Splice-Mob/Def"/>
</dbReference>
<dbReference type="InterPro" id="IPR013597">
    <property type="entry name" value="Mat_intron_G2"/>
</dbReference>
<dbReference type="NCBIfam" id="TIGR04416">
    <property type="entry name" value="group_II_RT_mat"/>
    <property type="match status" value="1"/>
</dbReference>
<dbReference type="EMBL" id="LJCO01000054">
    <property type="protein sequence ID" value="KPV43277.1"/>
    <property type="molecule type" value="Genomic_DNA"/>
</dbReference>
<evidence type="ECO:0000313" key="3">
    <source>
        <dbReference type="Proteomes" id="UP000050482"/>
    </source>
</evidence>
<dbReference type="CDD" id="cd01651">
    <property type="entry name" value="RT_G2_intron"/>
    <property type="match status" value="1"/>
</dbReference>
<dbReference type="PROSITE" id="PS50878">
    <property type="entry name" value="RT_POL"/>
    <property type="match status" value="1"/>
</dbReference>
<dbReference type="Pfam" id="PF00078">
    <property type="entry name" value="RVT_1"/>
    <property type="match status" value="1"/>
</dbReference>
<dbReference type="PANTHER" id="PTHR34047">
    <property type="entry name" value="NUCLEAR INTRON MATURASE 1, MITOCHONDRIAL-RELATED"/>
    <property type="match status" value="1"/>
</dbReference>
<organism evidence="2 3">
    <name type="scientific">Alicyclobacillus ferrooxydans</name>
    <dbReference type="NCBI Taxonomy" id="471514"/>
    <lineage>
        <taxon>Bacteria</taxon>
        <taxon>Bacillati</taxon>
        <taxon>Bacillota</taxon>
        <taxon>Bacilli</taxon>
        <taxon>Bacillales</taxon>
        <taxon>Alicyclobacillaceae</taxon>
        <taxon>Alicyclobacillus</taxon>
    </lineage>
</organism>
<name>A0A0N8PP42_9BACL</name>
<dbReference type="SUPFAM" id="SSF56672">
    <property type="entry name" value="DNA/RNA polymerases"/>
    <property type="match status" value="1"/>
</dbReference>
<dbReference type="PANTHER" id="PTHR34047:SF8">
    <property type="entry name" value="PROTEIN YKFC"/>
    <property type="match status" value="1"/>
</dbReference>
<protein>
    <recommendedName>
        <fullName evidence="1">Reverse transcriptase domain-containing protein</fullName>
    </recommendedName>
</protein>
<dbReference type="AlphaFoldDB" id="A0A0N8PP42"/>
<dbReference type="STRING" id="471514.AN477_13650"/>